<dbReference type="Proteomes" id="UP000198341">
    <property type="component" value="Chromosome 13"/>
</dbReference>
<dbReference type="KEGG" id="bpg:Bathy13g00490"/>
<dbReference type="eggNOG" id="ENOG502S29A">
    <property type="taxonomic scope" value="Eukaryota"/>
</dbReference>
<reference evidence="1 2" key="1">
    <citation type="submission" date="2011-10" db="EMBL/GenBank/DDBJ databases">
        <authorList>
            <person name="Genoscope - CEA"/>
        </authorList>
    </citation>
    <scope>NUCLEOTIDE SEQUENCE [LARGE SCALE GENOMIC DNA]</scope>
    <source>
        <strain evidence="1 2">RCC 1105</strain>
    </source>
</reference>
<dbReference type="GeneID" id="19012022"/>
<dbReference type="AlphaFoldDB" id="K8F382"/>
<dbReference type="EMBL" id="FO082266">
    <property type="protein sequence ID" value="CCO19275.1"/>
    <property type="molecule type" value="Genomic_DNA"/>
</dbReference>
<dbReference type="STRING" id="41875.K8F382"/>
<dbReference type="InterPro" id="IPR009057">
    <property type="entry name" value="Homeodomain-like_sf"/>
</dbReference>
<sequence length="171" mass="19831">MLDIITNTNESHKEEALKERIQWANSLRKVVTRKDAIDAETGALKQQFFKPTKIVFETSGKKWGDDQRQKLYEGLHIFGVGEWMKMKEHFHNELGEWTTLDLRVKASRMLGTQSLSRYPKGWKGTKEEVDLEYEKHKEIGEKTGCWKSGTLVEDDDGSVAKLLKEREMEGK</sequence>
<gene>
    <name evidence="1" type="ordered locus">Bathy13g00490</name>
</gene>
<protein>
    <submittedName>
        <fullName evidence="1">Uncharacterized protein</fullName>
    </submittedName>
</protein>
<keyword evidence="2" id="KW-1185">Reference proteome</keyword>
<evidence type="ECO:0000313" key="2">
    <source>
        <dbReference type="Proteomes" id="UP000198341"/>
    </source>
</evidence>
<dbReference type="RefSeq" id="XP_007509472.1">
    <property type="nucleotide sequence ID" value="XM_007509410.1"/>
</dbReference>
<dbReference type="OrthoDB" id="608866at2759"/>
<organism evidence="1 2">
    <name type="scientific">Bathycoccus prasinos</name>
    <dbReference type="NCBI Taxonomy" id="41875"/>
    <lineage>
        <taxon>Eukaryota</taxon>
        <taxon>Viridiplantae</taxon>
        <taxon>Chlorophyta</taxon>
        <taxon>Mamiellophyceae</taxon>
        <taxon>Mamiellales</taxon>
        <taxon>Bathycoccaceae</taxon>
        <taxon>Bathycoccus</taxon>
    </lineage>
</organism>
<name>K8F382_9CHLO</name>
<evidence type="ECO:0000313" key="1">
    <source>
        <dbReference type="EMBL" id="CCO19275.1"/>
    </source>
</evidence>
<proteinExistence type="predicted"/>
<dbReference type="SUPFAM" id="SSF46689">
    <property type="entry name" value="Homeodomain-like"/>
    <property type="match status" value="1"/>
</dbReference>
<accession>K8F382</accession>